<evidence type="ECO:0000313" key="3">
    <source>
        <dbReference type="Proteomes" id="UP000684084"/>
    </source>
</evidence>
<evidence type="ECO:0000313" key="2">
    <source>
        <dbReference type="EMBL" id="CAB5364690.1"/>
    </source>
</evidence>
<dbReference type="OrthoDB" id="2456534at2759"/>
<protein>
    <recommendedName>
        <fullName evidence="4">Secreted protein</fullName>
    </recommendedName>
</protein>
<name>A0A915Z6K2_9GLOM</name>
<organism evidence="2 3">
    <name type="scientific">Rhizophagus irregularis</name>
    <dbReference type="NCBI Taxonomy" id="588596"/>
    <lineage>
        <taxon>Eukaryota</taxon>
        <taxon>Fungi</taxon>
        <taxon>Fungi incertae sedis</taxon>
        <taxon>Mucoromycota</taxon>
        <taxon>Glomeromycotina</taxon>
        <taxon>Glomeromycetes</taxon>
        <taxon>Glomerales</taxon>
        <taxon>Glomeraceae</taxon>
        <taxon>Rhizophagus</taxon>
    </lineage>
</organism>
<comment type="caution">
    <text evidence="2">The sequence shown here is derived from an EMBL/GenBank/DDBJ whole genome shotgun (WGS) entry which is preliminary data.</text>
</comment>
<proteinExistence type="predicted"/>
<evidence type="ECO:0008006" key="4">
    <source>
        <dbReference type="Google" id="ProtNLM"/>
    </source>
</evidence>
<keyword evidence="1" id="KW-0732">Signal</keyword>
<reference evidence="2" key="1">
    <citation type="submission" date="2020-05" db="EMBL/GenBank/DDBJ databases">
        <authorList>
            <person name="Rincon C."/>
            <person name="Sanders R I."/>
            <person name="Robbins C."/>
            <person name="Chaturvedi A."/>
        </authorList>
    </citation>
    <scope>NUCLEOTIDE SEQUENCE</scope>
    <source>
        <strain evidence="2">CHB12</strain>
    </source>
</reference>
<evidence type="ECO:0000256" key="1">
    <source>
        <dbReference type="SAM" id="SignalP"/>
    </source>
</evidence>
<dbReference type="AlphaFoldDB" id="A0A915Z6K2"/>
<accession>A0A915Z6K2</accession>
<feature type="signal peptide" evidence="1">
    <location>
        <begin position="1"/>
        <end position="21"/>
    </location>
</feature>
<dbReference type="Proteomes" id="UP000684084">
    <property type="component" value="Unassembled WGS sequence"/>
</dbReference>
<dbReference type="EMBL" id="CAGKOT010000020">
    <property type="protein sequence ID" value="CAB5364690.1"/>
    <property type="molecule type" value="Genomic_DNA"/>
</dbReference>
<sequence length="70" mass="7998">MNSSRTIHSIIILTFLVGVSPRADHTPKLKITFYITLPSPSRKPRKHRISLRYTPITLIPKVKEKSLSDT</sequence>
<feature type="chain" id="PRO_5036688750" description="Secreted protein" evidence="1">
    <location>
        <begin position="22"/>
        <end position="70"/>
    </location>
</feature>
<gene>
    <name evidence="2" type="ORF">CHRIB12_LOCUS10085</name>
</gene>